<dbReference type="AlphaFoldDB" id="A0AA96LIQ0"/>
<evidence type="ECO:0000313" key="2">
    <source>
        <dbReference type="Proteomes" id="UP001305702"/>
    </source>
</evidence>
<reference evidence="1 2" key="1">
    <citation type="submission" date="2022-02" db="EMBL/GenBank/DDBJ databases">
        <title>Paenibacillus sp. MBLB1776 Whole Genome Shotgun Sequencing.</title>
        <authorList>
            <person name="Hwang C.Y."/>
            <person name="Cho E.-S."/>
            <person name="Seo M.-J."/>
        </authorList>
    </citation>
    <scope>NUCLEOTIDE SEQUENCE [LARGE SCALE GENOMIC DNA]</scope>
    <source>
        <strain evidence="1 2">MBLB1776</strain>
    </source>
</reference>
<accession>A0AA96LIQ0</accession>
<dbReference type="KEGG" id="paun:MJA45_03940"/>
<name>A0AA96LIQ0_9BACL</name>
<keyword evidence="2" id="KW-1185">Reference proteome</keyword>
<organism evidence="1 2">
    <name type="scientific">Paenibacillus aurantius</name>
    <dbReference type="NCBI Taxonomy" id="2918900"/>
    <lineage>
        <taxon>Bacteria</taxon>
        <taxon>Bacillati</taxon>
        <taxon>Bacillota</taxon>
        <taxon>Bacilli</taxon>
        <taxon>Bacillales</taxon>
        <taxon>Paenibacillaceae</taxon>
        <taxon>Paenibacillus</taxon>
    </lineage>
</organism>
<proteinExistence type="predicted"/>
<dbReference type="EMBL" id="CP130318">
    <property type="protein sequence ID" value="WNQ12212.1"/>
    <property type="molecule type" value="Genomic_DNA"/>
</dbReference>
<protein>
    <recommendedName>
        <fullName evidence="3">DUF4145 domain-containing protein</fullName>
    </recommendedName>
</protein>
<evidence type="ECO:0008006" key="3">
    <source>
        <dbReference type="Google" id="ProtNLM"/>
    </source>
</evidence>
<sequence length="313" mass="36724">MAHRINLNMVENGLDFISKSLQTIERPDEDLKYSLINLHAGIQLLLKEILFQEHWSLIFQSIESADKDKLKSGDFISVNYDTLIKRLQKISGIKFDENLLDMMDWLRKERNKTEHYHFVVTADVLKSNIVKLFAYLIPFIKSEMIETELIDSDDERFSEIQEYLNEFDEYVKERLQLIQKKLKNVDVILQCPICNQETVEFTDETDAFCYFCDGNIKNFTEQYIDSFVDRYSHVMDGGEDPLLECPECDLETFLCLDGYQYVCLTCGVKPTQDNLTTCNGPRCNEKLIYRRYSDDGGYEADFCNICMDYFKHA</sequence>
<evidence type="ECO:0000313" key="1">
    <source>
        <dbReference type="EMBL" id="WNQ12212.1"/>
    </source>
</evidence>
<dbReference type="Proteomes" id="UP001305702">
    <property type="component" value="Chromosome"/>
</dbReference>
<gene>
    <name evidence="1" type="ORF">MJA45_03940</name>
</gene>
<dbReference type="RefSeq" id="WP_315605989.1">
    <property type="nucleotide sequence ID" value="NZ_CP130318.1"/>
</dbReference>